<evidence type="ECO:0000313" key="3">
    <source>
        <dbReference type="Proteomes" id="UP000029614"/>
    </source>
</evidence>
<accession>A0A096AT76</accession>
<reference evidence="2 3" key="1">
    <citation type="submission" date="2014-07" db="EMBL/GenBank/DDBJ databases">
        <authorList>
            <person name="McCorrison J."/>
            <person name="Sanka R."/>
            <person name="Torralba M."/>
            <person name="Gillis M."/>
            <person name="Haft D.H."/>
            <person name="Methe B."/>
            <person name="Sutton G."/>
            <person name="Nelson K.E."/>
        </authorList>
    </citation>
    <scope>NUCLEOTIDE SEQUENCE [LARGE SCALE GENOMIC DNA]</scope>
    <source>
        <strain evidence="2 3">DNF00058</strain>
    </source>
</reference>
<evidence type="ECO:0000313" key="2">
    <source>
        <dbReference type="EMBL" id="KGF49975.1"/>
    </source>
</evidence>
<dbReference type="AlphaFoldDB" id="A0A096AT76"/>
<feature type="domain" description="HTH cro/C1-type" evidence="1">
    <location>
        <begin position="8"/>
        <end position="63"/>
    </location>
</feature>
<dbReference type="SMART" id="SM00530">
    <property type="entry name" value="HTH_XRE"/>
    <property type="match status" value="1"/>
</dbReference>
<protein>
    <recommendedName>
        <fullName evidence="1">HTH cro/C1-type domain-containing protein</fullName>
    </recommendedName>
</protein>
<dbReference type="InterPro" id="IPR001387">
    <property type="entry name" value="Cro/C1-type_HTH"/>
</dbReference>
<comment type="caution">
    <text evidence="2">The sequence shown here is derived from an EMBL/GenBank/DDBJ whole genome shotgun (WGS) entry which is preliminary data.</text>
</comment>
<dbReference type="SUPFAM" id="SSF47413">
    <property type="entry name" value="lambda repressor-like DNA-binding domains"/>
    <property type="match status" value="1"/>
</dbReference>
<dbReference type="InterPro" id="IPR010982">
    <property type="entry name" value="Lambda_DNA-bd_dom_sf"/>
</dbReference>
<name>A0A096AT76_9BACT</name>
<keyword evidence="3" id="KW-1185">Reference proteome</keyword>
<dbReference type="Pfam" id="PF01381">
    <property type="entry name" value="HTH_3"/>
    <property type="match status" value="1"/>
</dbReference>
<gene>
    <name evidence="2" type="ORF">HMPREF9302_10465</name>
</gene>
<dbReference type="EMBL" id="JRNU01000099">
    <property type="protein sequence ID" value="KGF49975.1"/>
    <property type="molecule type" value="Genomic_DNA"/>
</dbReference>
<dbReference type="Gene3D" id="1.10.260.40">
    <property type="entry name" value="lambda repressor-like DNA-binding domains"/>
    <property type="match status" value="1"/>
</dbReference>
<organism evidence="2 3">
    <name type="scientific">Prevotella amnii DNF00058</name>
    <dbReference type="NCBI Taxonomy" id="1401066"/>
    <lineage>
        <taxon>Bacteria</taxon>
        <taxon>Pseudomonadati</taxon>
        <taxon>Bacteroidota</taxon>
        <taxon>Bacteroidia</taxon>
        <taxon>Bacteroidales</taxon>
        <taxon>Prevotellaceae</taxon>
        <taxon>Prevotella</taxon>
    </lineage>
</organism>
<dbReference type="GO" id="GO:0003677">
    <property type="term" value="F:DNA binding"/>
    <property type="evidence" value="ECO:0007669"/>
    <property type="project" value="InterPro"/>
</dbReference>
<dbReference type="OrthoDB" id="9812495at2"/>
<dbReference type="CDD" id="cd00093">
    <property type="entry name" value="HTH_XRE"/>
    <property type="match status" value="1"/>
</dbReference>
<sequence length="113" mass="13005">MKKLLEMLKSARVKNGYSQEYLSVILKVSSSRILRWERGKTAMTLEQILMYASKVGIQSTKIFEFLARNGQPGPLPIAEIHLEVFTEEAFRRLSQLVSELGIEHVTIKTKRLR</sequence>
<evidence type="ECO:0000259" key="1">
    <source>
        <dbReference type="PROSITE" id="PS50943"/>
    </source>
</evidence>
<dbReference type="Proteomes" id="UP000029614">
    <property type="component" value="Unassembled WGS sequence"/>
</dbReference>
<dbReference type="PROSITE" id="PS50943">
    <property type="entry name" value="HTH_CROC1"/>
    <property type="match status" value="1"/>
</dbReference>
<proteinExistence type="predicted"/>